<accession>A0A1D2KP37</accession>
<evidence type="ECO:0000256" key="1">
    <source>
        <dbReference type="SAM" id="Phobius"/>
    </source>
</evidence>
<evidence type="ECO:0000313" key="3">
    <source>
        <dbReference type="EMBL" id="SPP27500.1"/>
    </source>
</evidence>
<evidence type="ECO:0000313" key="5">
    <source>
        <dbReference type="Proteomes" id="UP000270190"/>
    </source>
</evidence>
<evidence type="ECO:0000313" key="4">
    <source>
        <dbReference type="Proteomes" id="UP000243591"/>
    </source>
</evidence>
<dbReference type="EMBL" id="OUNC01000008">
    <property type="protein sequence ID" value="SPP27500.1"/>
    <property type="molecule type" value="Genomic_DNA"/>
</dbReference>
<reference evidence="3" key="2">
    <citation type="submission" date="2018-04" db="EMBL/GenBank/DDBJ databases">
        <authorList>
            <person name="Go L.Y."/>
            <person name="Mitchell J.A."/>
        </authorList>
    </citation>
    <scope>NUCLEOTIDE SEQUENCE</scope>
    <source>
        <strain evidence="3">BSAS1 3</strain>
    </source>
</reference>
<proteinExistence type="predicted"/>
<organism evidence="2 4">
    <name type="scientific">Brochothrix thermosphacta</name>
    <name type="common">Microbacterium thermosphactum</name>
    <dbReference type="NCBI Taxonomy" id="2756"/>
    <lineage>
        <taxon>Bacteria</taxon>
        <taxon>Bacillati</taxon>
        <taxon>Bacillota</taxon>
        <taxon>Bacilli</taxon>
        <taxon>Bacillales</taxon>
        <taxon>Listeriaceae</taxon>
        <taxon>Brochothrix</taxon>
    </lineage>
</organism>
<keyword evidence="4" id="KW-1185">Reference proteome</keyword>
<reference evidence="5" key="3">
    <citation type="submission" date="2018-04" db="EMBL/GenBank/DDBJ databases">
        <authorList>
            <person name="Illikoud N."/>
        </authorList>
    </citation>
    <scope>NUCLEOTIDE SEQUENCE [LARGE SCALE GENOMIC DNA]</scope>
</reference>
<sequence length="126" mass="13843">MRFVVTFLATIVQFIIFAFIAYMIVFRENYTLGILMCVLISAPVVFIGATAAELYYGLRKGTPIRFAMYGAAYGFFVGLLVASLFQLSTALLILTCLLGVVFVGILGVTFYYIRGANPGQARKKIA</sequence>
<dbReference type="STRING" id="2756.BFR44_00105"/>
<protein>
    <submittedName>
        <fullName evidence="2">Uncharacterized protein</fullName>
    </submittedName>
</protein>
<keyword evidence="1" id="KW-0472">Membrane</keyword>
<dbReference type="RefSeq" id="WP_029091363.1">
    <property type="nucleotide sequence ID" value="NZ_CBCPIX010000001.1"/>
</dbReference>
<dbReference type="EMBL" id="CP023483">
    <property type="protein sequence ID" value="ATF25591.1"/>
    <property type="molecule type" value="Genomic_DNA"/>
</dbReference>
<reference evidence="2 4" key="1">
    <citation type="submission" date="2017-09" db="EMBL/GenBank/DDBJ databases">
        <title>Complete Genome Sequences of Two Strains of the Meat Spoilage Bacterium Brochothrix thermosphacta Isolated from Ground Chicken.</title>
        <authorList>
            <person name="Paoli G.C."/>
            <person name="Wijey C."/>
            <person name="Chen C.-Y."/>
            <person name="Nguyen L."/>
            <person name="Yan X."/>
            <person name="Irwin P.L."/>
        </authorList>
    </citation>
    <scope>NUCLEOTIDE SEQUENCE [LARGE SCALE GENOMIC DNA]</scope>
    <source>
        <strain evidence="2 4">BI</strain>
    </source>
</reference>
<feature type="transmembrane region" description="Helical" evidence="1">
    <location>
        <begin position="32"/>
        <end position="54"/>
    </location>
</feature>
<keyword evidence="1" id="KW-1133">Transmembrane helix</keyword>
<feature type="transmembrane region" description="Helical" evidence="1">
    <location>
        <begin position="66"/>
        <end position="85"/>
    </location>
</feature>
<feature type="transmembrane region" description="Helical" evidence="1">
    <location>
        <begin position="7"/>
        <end position="26"/>
    </location>
</feature>
<dbReference type="Proteomes" id="UP000270190">
    <property type="component" value="Unassembled WGS sequence"/>
</dbReference>
<dbReference type="KEGG" id="bths:CNY62_03805"/>
<feature type="transmembrane region" description="Helical" evidence="1">
    <location>
        <begin position="91"/>
        <end position="113"/>
    </location>
</feature>
<dbReference type="Proteomes" id="UP000243591">
    <property type="component" value="Chromosome"/>
</dbReference>
<evidence type="ECO:0000313" key="2">
    <source>
        <dbReference type="EMBL" id="ATF25591.1"/>
    </source>
</evidence>
<keyword evidence="1" id="KW-0812">Transmembrane</keyword>
<dbReference type="GeneID" id="66537841"/>
<dbReference type="AlphaFoldDB" id="A0A1D2KP37"/>
<name>A0A1D2KP37_BROTH</name>
<gene>
    <name evidence="3" type="ORF">BTBSAS_160003</name>
    <name evidence="2" type="ORF">CNY62_03805</name>
</gene>
<dbReference type="OrthoDB" id="2361400at2"/>